<dbReference type="InterPro" id="IPR036922">
    <property type="entry name" value="Rieske_2Fe-2S_sf"/>
</dbReference>
<evidence type="ECO:0000256" key="2">
    <source>
        <dbReference type="ARBA" id="ARBA00022723"/>
    </source>
</evidence>
<dbReference type="Proteomes" id="UP000297318">
    <property type="component" value="Unassembled WGS sequence"/>
</dbReference>
<keyword evidence="3" id="KW-0408">Iron</keyword>
<dbReference type="OrthoDB" id="147178at2"/>
<dbReference type="GO" id="GO:0046872">
    <property type="term" value="F:metal ion binding"/>
    <property type="evidence" value="ECO:0007669"/>
    <property type="project" value="UniProtKB-KW"/>
</dbReference>
<dbReference type="Pfam" id="PF00355">
    <property type="entry name" value="Rieske"/>
    <property type="match status" value="1"/>
</dbReference>
<proteinExistence type="predicted"/>
<dbReference type="RefSeq" id="WP_135850460.1">
    <property type="nucleotide sequence ID" value="NZ_RHPJ01000003.1"/>
</dbReference>
<dbReference type="GO" id="GO:0004497">
    <property type="term" value="F:monooxygenase activity"/>
    <property type="evidence" value="ECO:0007669"/>
    <property type="project" value="UniProtKB-ARBA"/>
</dbReference>
<dbReference type="PANTHER" id="PTHR21496:SF23">
    <property type="entry name" value="3-PHENYLPROPIONATE_CINNAMIC ACID DIOXYGENASE FERREDOXIN SUBUNIT"/>
    <property type="match status" value="1"/>
</dbReference>
<dbReference type="EMBL" id="RHPJ01000003">
    <property type="protein sequence ID" value="TGO04933.1"/>
    <property type="molecule type" value="Genomic_DNA"/>
</dbReference>
<dbReference type="CDD" id="cd03528">
    <property type="entry name" value="Rieske_RO_ferredoxin"/>
    <property type="match status" value="1"/>
</dbReference>
<dbReference type="Gene3D" id="2.102.10.10">
    <property type="entry name" value="Rieske [2Fe-2S] iron-sulphur domain"/>
    <property type="match status" value="1"/>
</dbReference>
<evidence type="ECO:0000259" key="5">
    <source>
        <dbReference type="PROSITE" id="PS51296"/>
    </source>
</evidence>
<evidence type="ECO:0000256" key="1">
    <source>
        <dbReference type="ARBA" id="ARBA00022714"/>
    </source>
</evidence>
<keyword evidence="4" id="KW-0411">Iron-sulfur</keyword>
<evidence type="ECO:0000313" key="7">
    <source>
        <dbReference type="Proteomes" id="UP000297318"/>
    </source>
</evidence>
<dbReference type="PROSITE" id="PS51296">
    <property type="entry name" value="RIESKE"/>
    <property type="match status" value="1"/>
</dbReference>
<dbReference type="SUPFAM" id="SSF50022">
    <property type="entry name" value="ISP domain"/>
    <property type="match status" value="1"/>
</dbReference>
<dbReference type="InterPro" id="IPR017941">
    <property type="entry name" value="Rieske_2Fe-2S"/>
</dbReference>
<keyword evidence="7" id="KW-1185">Reference proteome</keyword>
<sequence length="115" mass="11992">MTAQSAAFLDDLAPGSAMSVAVTAPDGSDMTVALVRTTDGEVYALDDECSHGRASLGEGDVDERSVECWKHGARFDVRTGKPLGLPATRPVLTYPVTLDGEVILVDVDSPATPTS</sequence>
<dbReference type="AlphaFoldDB" id="A0A4Z1E3A4"/>
<dbReference type="GO" id="GO:0051537">
    <property type="term" value="F:2 iron, 2 sulfur cluster binding"/>
    <property type="evidence" value="ECO:0007669"/>
    <property type="project" value="UniProtKB-KW"/>
</dbReference>
<accession>A0A4Z1E3A4</accession>
<evidence type="ECO:0000313" key="6">
    <source>
        <dbReference type="EMBL" id="TGO04933.1"/>
    </source>
</evidence>
<keyword evidence="1" id="KW-0001">2Fe-2S</keyword>
<evidence type="ECO:0000256" key="3">
    <source>
        <dbReference type="ARBA" id="ARBA00023004"/>
    </source>
</evidence>
<protein>
    <submittedName>
        <fullName evidence="6">Ferredoxin, 2Fe-2S</fullName>
    </submittedName>
</protein>
<keyword evidence="2" id="KW-0479">Metal-binding</keyword>
<comment type="caution">
    <text evidence="6">The sequence shown here is derived from an EMBL/GenBank/DDBJ whole genome shotgun (WGS) entry which is preliminary data.</text>
</comment>
<dbReference type="GO" id="GO:0016705">
    <property type="term" value="F:oxidoreductase activity, acting on paired donors, with incorporation or reduction of molecular oxygen"/>
    <property type="evidence" value="ECO:0007669"/>
    <property type="project" value="UniProtKB-ARBA"/>
</dbReference>
<feature type="domain" description="Rieske" evidence="5">
    <location>
        <begin position="4"/>
        <end position="105"/>
    </location>
</feature>
<organism evidence="6 7">
    <name type="scientific">Serinibacter arcticus</name>
    <dbReference type="NCBI Taxonomy" id="1655435"/>
    <lineage>
        <taxon>Bacteria</taxon>
        <taxon>Bacillati</taxon>
        <taxon>Actinomycetota</taxon>
        <taxon>Actinomycetes</taxon>
        <taxon>Micrococcales</taxon>
        <taxon>Beutenbergiaceae</taxon>
        <taxon>Serinibacter</taxon>
    </lineage>
</organism>
<gene>
    <name evidence="6" type="ORF">SERN_2526</name>
</gene>
<name>A0A4Z1E3A4_9MICO</name>
<reference evidence="6 7" key="1">
    <citation type="submission" date="2018-11" db="EMBL/GenBank/DDBJ databases">
        <title>Complete genome sequencing of the Actinobacteria Serinibacter sp. K3-2.</title>
        <authorList>
            <person name="Rakitin A.L."/>
            <person name="Beletsky A.V."/>
            <person name="Mardanov A.V."/>
            <person name="Ravin N.V."/>
            <person name="Gromova A.S."/>
            <person name="Filippova S.N."/>
            <person name="Gal'Chenko V.F."/>
        </authorList>
    </citation>
    <scope>NUCLEOTIDE SEQUENCE [LARGE SCALE GENOMIC DNA]</scope>
    <source>
        <strain evidence="6 7">K3-2</strain>
    </source>
</reference>
<evidence type="ECO:0000256" key="4">
    <source>
        <dbReference type="ARBA" id="ARBA00023014"/>
    </source>
</evidence>
<dbReference type="PANTHER" id="PTHR21496">
    <property type="entry name" value="FERREDOXIN-RELATED"/>
    <property type="match status" value="1"/>
</dbReference>